<gene>
    <name evidence="1" type="ORF">H074_26477</name>
</gene>
<accession>M2YK85</accession>
<proteinExistence type="predicted"/>
<dbReference type="GO" id="GO:0016491">
    <property type="term" value="F:oxidoreductase activity"/>
    <property type="evidence" value="ECO:0007669"/>
    <property type="project" value="InterPro"/>
</dbReference>
<dbReference type="AlphaFoldDB" id="M2YK85"/>
<reference evidence="1 2" key="1">
    <citation type="journal article" date="2013" name="Genome Announc.">
        <title>Draft Genome Sequence of Amycolatopsis decaplanina Strain DSM 44594T.</title>
        <authorList>
            <person name="Kaur N."/>
            <person name="Kumar S."/>
            <person name="Bala M."/>
            <person name="Raghava G.P."/>
            <person name="Mayilraj S."/>
        </authorList>
    </citation>
    <scope>NUCLEOTIDE SEQUENCE [LARGE SCALE GENOMIC DNA]</scope>
    <source>
        <strain evidence="1 2">DSM 44594</strain>
    </source>
</reference>
<dbReference type="InterPro" id="IPR000415">
    <property type="entry name" value="Nitroreductase-like"/>
</dbReference>
<organism evidence="1 2">
    <name type="scientific">Amycolatopsis decaplanina DSM 44594</name>
    <dbReference type="NCBI Taxonomy" id="1284240"/>
    <lineage>
        <taxon>Bacteria</taxon>
        <taxon>Bacillati</taxon>
        <taxon>Actinomycetota</taxon>
        <taxon>Actinomycetes</taxon>
        <taxon>Pseudonocardiales</taxon>
        <taxon>Pseudonocardiaceae</taxon>
        <taxon>Amycolatopsis</taxon>
    </lineage>
</organism>
<comment type="caution">
    <text evidence="1">The sequence shown here is derived from an EMBL/GenBank/DDBJ whole genome shotgun (WGS) entry which is preliminary data.</text>
</comment>
<dbReference type="Gene3D" id="3.40.109.10">
    <property type="entry name" value="NADH Oxidase"/>
    <property type="match status" value="1"/>
</dbReference>
<dbReference type="PATRIC" id="fig|1284240.4.peg.5379"/>
<evidence type="ECO:0000313" key="2">
    <source>
        <dbReference type="Proteomes" id="UP000054226"/>
    </source>
</evidence>
<protein>
    <submittedName>
        <fullName evidence="1">Nitroreductase</fullName>
    </submittedName>
</protein>
<keyword evidence="2" id="KW-1185">Reference proteome</keyword>
<evidence type="ECO:0000313" key="1">
    <source>
        <dbReference type="EMBL" id="EME55122.1"/>
    </source>
</evidence>
<dbReference type="Proteomes" id="UP000054226">
    <property type="component" value="Unassembled WGS sequence"/>
</dbReference>
<dbReference type="EMBL" id="AOHO01000068">
    <property type="protein sequence ID" value="EME55122.1"/>
    <property type="molecule type" value="Genomic_DNA"/>
</dbReference>
<sequence length="88" mass="9125">MGRNLGQAVQRPLADTDAQDGAALTVLSTADDTPLSRLQAGEAASAVLVTATRLNLASCLVTEPLEEILRPLGHYGIGLPVPVPPRGR</sequence>
<dbReference type="RefSeq" id="WP_007033120.1">
    <property type="nucleotide sequence ID" value="NZ_AOHO01000068.1"/>
</dbReference>
<name>M2YK85_9PSEU</name>